<dbReference type="Proteomes" id="UP001164250">
    <property type="component" value="Chromosome 1"/>
</dbReference>
<comment type="caution">
    <text evidence="1">The sequence shown here is derived from an EMBL/GenBank/DDBJ whole genome shotgun (WGS) entry which is preliminary data.</text>
</comment>
<gene>
    <name evidence="1" type="ORF">Patl1_00632</name>
</gene>
<protein>
    <submittedName>
        <fullName evidence="1">Uncharacterized protein</fullName>
    </submittedName>
</protein>
<name>A0ACC1C991_9ROSI</name>
<reference evidence="2" key="1">
    <citation type="journal article" date="2023" name="G3 (Bethesda)">
        <title>Genome assembly and association tests identify interacting loci associated with vigor, precocity, and sex in interspecific pistachio rootstocks.</title>
        <authorList>
            <person name="Palmer W."/>
            <person name="Jacygrad E."/>
            <person name="Sagayaradj S."/>
            <person name="Cavanaugh K."/>
            <person name="Han R."/>
            <person name="Bertier L."/>
            <person name="Beede B."/>
            <person name="Kafkas S."/>
            <person name="Golino D."/>
            <person name="Preece J."/>
            <person name="Michelmore R."/>
        </authorList>
    </citation>
    <scope>NUCLEOTIDE SEQUENCE [LARGE SCALE GENOMIC DNA]</scope>
</reference>
<evidence type="ECO:0000313" key="1">
    <source>
        <dbReference type="EMBL" id="KAJ0112192.1"/>
    </source>
</evidence>
<evidence type="ECO:0000313" key="2">
    <source>
        <dbReference type="Proteomes" id="UP001164250"/>
    </source>
</evidence>
<sequence length="152" mass="17479">MFAFREKIPIEAEGFFKQQGAGSTIQSNDIERFSHLFSRNKWAISLQNCAQFHMWQFRQDLFVSWGKTAEGNRVGGIFSWYRPPLRPPCSNIACVDLSLTTQQFASNSTITLLSLVNLEMLSKFFVMFGTQSIFPRCKHLECSELGKIEWPV</sequence>
<dbReference type="EMBL" id="CM047897">
    <property type="protein sequence ID" value="KAJ0112192.1"/>
    <property type="molecule type" value="Genomic_DNA"/>
</dbReference>
<accession>A0ACC1C991</accession>
<keyword evidence="2" id="KW-1185">Reference proteome</keyword>
<organism evidence="1 2">
    <name type="scientific">Pistacia atlantica</name>
    <dbReference type="NCBI Taxonomy" id="434234"/>
    <lineage>
        <taxon>Eukaryota</taxon>
        <taxon>Viridiplantae</taxon>
        <taxon>Streptophyta</taxon>
        <taxon>Embryophyta</taxon>
        <taxon>Tracheophyta</taxon>
        <taxon>Spermatophyta</taxon>
        <taxon>Magnoliopsida</taxon>
        <taxon>eudicotyledons</taxon>
        <taxon>Gunneridae</taxon>
        <taxon>Pentapetalae</taxon>
        <taxon>rosids</taxon>
        <taxon>malvids</taxon>
        <taxon>Sapindales</taxon>
        <taxon>Anacardiaceae</taxon>
        <taxon>Pistacia</taxon>
    </lineage>
</organism>
<proteinExistence type="predicted"/>